<keyword evidence="3" id="KW-0328">Glycosyltransferase</keyword>
<organism evidence="6">
    <name type="scientific">uncultured Lactobacillus sp</name>
    <dbReference type="NCBI Taxonomy" id="153152"/>
    <lineage>
        <taxon>Bacteria</taxon>
        <taxon>Bacillati</taxon>
        <taxon>Bacillota</taxon>
        <taxon>Bacilli</taxon>
        <taxon>Lactobacillales</taxon>
        <taxon>Lactobacillaceae</taxon>
        <taxon>Lactobacillus</taxon>
        <taxon>environmental samples</taxon>
    </lineage>
</organism>
<dbReference type="PANTHER" id="PTHR43179:SF12">
    <property type="entry name" value="GALACTOFURANOSYLTRANSFERASE GLFT2"/>
    <property type="match status" value="1"/>
</dbReference>
<dbReference type="SUPFAM" id="SSF53448">
    <property type="entry name" value="Nucleotide-diphospho-sugar transferases"/>
    <property type="match status" value="1"/>
</dbReference>
<dbReference type="EMBL" id="KF117035">
    <property type="protein sequence ID" value="AIA84285.1"/>
    <property type="molecule type" value="Genomic_DNA"/>
</dbReference>
<feature type="non-terminal residue" evidence="6">
    <location>
        <position position="1"/>
    </location>
</feature>
<evidence type="ECO:0000313" key="6">
    <source>
        <dbReference type="EMBL" id="AIA84285.1"/>
    </source>
</evidence>
<name>A0A060BTY4_9LACO</name>
<dbReference type="AlphaFoldDB" id="A0A060BTY4"/>
<comment type="similarity">
    <text evidence="2">Belongs to the glycosyltransferase 2 family.</text>
</comment>
<dbReference type="GO" id="GO:0016757">
    <property type="term" value="F:glycosyltransferase activity"/>
    <property type="evidence" value="ECO:0007669"/>
    <property type="project" value="UniProtKB-KW"/>
</dbReference>
<evidence type="ECO:0000256" key="2">
    <source>
        <dbReference type="ARBA" id="ARBA00006739"/>
    </source>
</evidence>
<feature type="domain" description="Glycosyltransferase 2-like" evidence="5">
    <location>
        <begin position="23"/>
        <end position="94"/>
    </location>
</feature>
<dbReference type="PANTHER" id="PTHR43179">
    <property type="entry name" value="RHAMNOSYLTRANSFERASE WBBL"/>
    <property type="match status" value="1"/>
</dbReference>
<evidence type="ECO:0000256" key="4">
    <source>
        <dbReference type="ARBA" id="ARBA00022679"/>
    </source>
</evidence>
<dbReference type="InterPro" id="IPR001173">
    <property type="entry name" value="Glyco_trans_2-like"/>
</dbReference>
<evidence type="ECO:0000256" key="1">
    <source>
        <dbReference type="ARBA" id="ARBA00004776"/>
    </source>
</evidence>
<proteinExistence type="inferred from homology"/>
<dbReference type="InterPro" id="IPR029044">
    <property type="entry name" value="Nucleotide-diphossugar_trans"/>
</dbReference>
<protein>
    <submittedName>
        <fullName evidence="6">CAZy families GT2 protein</fullName>
    </submittedName>
</protein>
<evidence type="ECO:0000259" key="5">
    <source>
        <dbReference type="Pfam" id="PF00535"/>
    </source>
</evidence>
<accession>A0A060BTY4</accession>
<evidence type="ECO:0000256" key="3">
    <source>
        <dbReference type="ARBA" id="ARBA00022676"/>
    </source>
</evidence>
<comment type="pathway">
    <text evidence="1">Cell wall biogenesis; cell wall polysaccharide biosynthesis.</text>
</comment>
<dbReference type="Gene3D" id="3.90.550.10">
    <property type="entry name" value="Spore Coat Polysaccharide Biosynthesis Protein SpsA, Chain A"/>
    <property type="match status" value="1"/>
</dbReference>
<reference evidence="6" key="1">
    <citation type="journal article" date="2013" name="Environ. Microbiol.">
        <title>Seasonally variable intestinal metagenomes of the red palm weevil (Rhynchophorus ferrugineus).</title>
        <authorList>
            <person name="Jia S."/>
            <person name="Zhang X."/>
            <person name="Zhang G."/>
            <person name="Yin A."/>
            <person name="Zhang S."/>
            <person name="Li F."/>
            <person name="Wang L."/>
            <person name="Zhao D."/>
            <person name="Yun Q."/>
            <person name="Tala"/>
            <person name="Wang J."/>
            <person name="Sun G."/>
            <person name="Baabdullah M."/>
            <person name="Yu X."/>
            <person name="Hu S."/>
            <person name="Al-Mssallem I.S."/>
            <person name="Yu J."/>
        </authorList>
    </citation>
    <scope>NUCLEOTIDE SEQUENCE</scope>
</reference>
<sequence>GCDLSSNAAGHGKDISSITVAAVVVTYNRRELLAECLSALLAQSVDVPVDVIVIDNASTDGTYDSIKQLIDDGRVRYVNTGANLGGAGGFQRGVV</sequence>
<keyword evidence="4" id="KW-0808">Transferase</keyword>
<dbReference type="Pfam" id="PF00535">
    <property type="entry name" value="Glycos_transf_2"/>
    <property type="match status" value="1"/>
</dbReference>